<gene>
    <name evidence="1" type="ORF">SAMN04488028_1011212</name>
</gene>
<dbReference type="PROSITE" id="PS51257">
    <property type="entry name" value="PROKAR_LIPOPROTEIN"/>
    <property type="match status" value="1"/>
</dbReference>
<evidence type="ECO:0000313" key="2">
    <source>
        <dbReference type="Proteomes" id="UP000184474"/>
    </source>
</evidence>
<sequence>MKYTILLLSALLLTIFSCDELDKLTQFNMKYSESITVPSSTVIDFPINLSTPSIESNTESTFAGNNTNKNLIETIRLDEMTLTIQSPTSGDFGFLESVQLFINADGLDEIEIAYLEEVPADASNTISLETTGVNLKDYLLKDSFQLRMKSSTDETIESDHEIQINSTFFVDAKILGQ</sequence>
<proteinExistence type="predicted"/>
<dbReference type="RefSeq" id="WP_073120340.1">
    <property type="nucleotide sequence ID" value="NZ_FRAA01000001.1"/>
</dbReference>
<keyword evidence="2" id="KW-1185">Reference proteome</keyword>
<name>A0A1M6M3M0_REIAG</name>
<dbReference type="AlphaFoldDB" id="A0A1M6M3M0"/>
<reference evidence="2" key="1">
    <citation type="submission" date="2016-11" db="EMBL/GenBank/DDBJ databases">
        <authorList>
            <person name="Varghese N."/>
            <person name="Submissions S."/>
        </authorList>
    </citation>
    <scope>NUCLEOTIDE SEQUENCE [LARGE SCALE GENOMIC DNA]</scope>
    <source>
        <strain evidence="2">DSM 26134</strain>
    </source>
</reference>
<dbReference type="EMBL" id="FRAA01000001">
    <property type="protein sequence ID" value="SHJ78108.1"/>
    <property type="molecule type" value="Genomic_DNA"/>
</dbReference>
<accession>A0A1M6M3M0</accession>
<dbReference type="Proteomes" id="UP000184474">
    <property type="component" value="Unassembled WGS sequence"/>
</dbReference>
<evidence type="ECO:0000313" key="1">
    <source>
        <dbReference type="EMBL" id="SHJ78108.1"/>
    </source>
</evidence>
<organism evidence="1 2">
    <name type="scientific">Reichenbachiella agariperforans</name>
    <dbReference type="NCBI Taxonomy" id="156994"/>
    <lineage>
        <taxon>Bacteria</taxon>
        <taxon>Pseudomonadati</taxon>
        <taxon>Bacteroidota</taxon>
        <taxon>Cytophagia</taxon>
        <taxon>Cytophagales</taxon>
        <taxon>Reichenbachiellaceae</taxon>
        <taxon>Reichenbachiella</taxon>
    </lineage>
</organism>
<protein>
    <submittedName>
        <fullName evidence="1">Uncharacterized protein</fullName>
    </submittedName>
</protein>